<evidence type="ECO:0000313" key="3">
    <source>
        <dbReference type="Proteomes" id="UP001234178"/>
    </source>
</evidence>
<feature type="region of interest" description="Disordered" evidence="1">
    <location>
        <begin position="45"/>
        <end position="75"/>
    </location>
</feature>
<evidence type="ECO:0000313" key="2">
    <source>
        <dbReference type="EMBL" id="KAK4021615.1"/>
    </source>
</evidence>
<gene>
    <name evidence="2" type="ORF">OUZ56_003526</name>
</gene>
<feature type="compositionally biased region" description="Basic and acidic residues" evidence="1">
    <location>
        <begin position="57"/>
        <end position="75"/>
    </location>
</feature>
<keyword evidence="3" id="KW-1185">Reference proteome</keyword>
<comment type="caution">
    <text evidence="2">The sequence shown here is derived from an EMBL/GenBank/DDBJ whole genome shotgun (WGS) entry which is preliminary data.</text>
</comment>
<accession>A0ABR0A907</accession>
<name>A0ABR0A907_9CRUS</name>
<proteinExistence type="predicted"/>
<organism evidence="2 3">
    <name type="scientific">Daphnia magna</name>
    <dbReference type="NCBI Taxonomy" id="35525"/>
    <lineage>
        <taxon>Eukaryota</taxon>
        <taxon>Metazoa</taxon>
        <taxon>Ecdysozoa</taxon>
        <taxon>Arthropoda</taxon>
        <taxon>Crustacea</taxon>
        <taxon>Branchiopoda</taxon>
        <taxon>Diplostraca</taxon>
        <taxon>Cladocera</taxon>
        <taxon>Anomopoda</taxon>
        <taxon>Daphniidae</taxon>
        <taxon>Daphnia</taxon>
    </lineage>
</organism>
<dbReference type="EMBL" id="JAOYFB010000036">
    <property type="protein sequence ID" value="KAK4021615.1"/>
    <property type="molecule type" value="Genomic_DNA"/>
</dbReference>
<dbReference type="Proteomes" id="UP001234178">
    <property type="component" value="Unassembled WGS sequence"/>
</dbReference>
<protein>
    <submittedName>
        <fullName evidence="2">Uncharacterized protein</fullName>
    </submittedName>
</protein>
<reference evidence="2 3" key="1">
    <citation type="journal article" date="2023" name="Nucleic Acids Res.">
        <title>The hologenome of Daphnia magna reveals possible DNA methylation and microbiome-mediated evolution of the host genome.</title>
        <authorList>
            <person name="Chaturvedi A."/>
            <person name="Li X."/>
            <person name="Dhandapani V."/>
            <person name="Marshall H."/>
            <person name="Kissane S."/>
            <person name="Cuenca-Cambronero M."/>
            <person name="Asole G."/>
            <person name="Calvet F."/>
            <person name="Ruiz-Romero M."/>
            <person name="Marangio P."/>
            <person name="Guigo R."/>
            <person name="Rago D."/>
            <person name="Mirbahai L."/>
            <person name="Eastwood N."/>
            <person name="Colbourne J.K."/>
            <person name="Zhou J."/>
            <person name="Mallon E."/>
            <person name="Orsini L."/>
        </authorList>
    </citation>
    <scope>NUCLEOTIDE SEQUENCE [LARGE SCALE GENOMIC DNA]</scope>
    <source>
        <strain evidence="2">LRV0_1</strain>
    </source>
</reference>
<evidence type="ECO:0000256" key="1">
    <source>
        <dbReference type="SAM" id="MobiDB-lite"/>
    </source>
</evidence>
<sequence>MSDVQKFNYFKEYRKGEAYLCVENLELTAVNNIAIAELKRVYAKPQGPHPNSLVQIRHPDSREVNDRRSSKEEERNLLEAYPKKFQDLEEGWQPYHKETIATLRPVLNSRDRLIRITGRVDLALRDRDIGPVILCPFST</sequence>